<proteinExistence type="predicted"/>
<name>A0A0N1MLF7_9HELI</name>
<evidence type="ECO:0000313" key="5">
    <source>
        <dbReference type="Proteomes" id="UP000037997"/>
    </source>
</evidence>
<organism evidence="3 5">
    <name type="scientific">Helicobacter pullorum</name>
    <dbReference type="NCBI Taxonomy" id="35818"/>
    <lineage>
        <taxon>Bacteria</taxon>
        <taxon>Pseudomonadati</taxon>
        <taxon>Campylobacterota</taxon>
        <taxon>Epsilonproteobacteria</taxon>
        <taxon>Campylobacterales</taxon>
        <taxon>Helicobacteraceae</taxon>
        <taxon>Helicobacter</taxon>
    </lineage>
</organism>
<dbReference type="InterPro" id="IPR011990">
    <property type="entry name" value="TPR-like_helical_dom_sf"/>
</dbReference>
<keyword evidence="1" id="KW-0472">Membrane</keyword>
<dbReference type="PATRIC" id="fig|35818.10.peg.365"/>
<dbReference type="AlphaFoldDB" id="A0A0N1MLF7"/>
<evidence type="ECO:0008006" key="6">
    <source>
        <dbReference type="Google" id="ProtNLM"/>
    </source>
</evidence>
<dbReference type="Gene3D" id="1.25.40.10">
    <property type="entry name" value="Tetratricopeptide repeat domain"/>
    <property type="match status" value="1"/>
</dbReference>
<comment type="caution">
    <text evidence="3">The sequence shown here is derived from an EMBL/GenBank/DDBJ whole genome shotgun (WGS) entry which is preliminary data.</text>
</comment>
<gene>
    <name evidence="3" type="ORF">HPU229334_06330</name>
    <name evidence="2" type="ORF">HPU229336_01710</name>
</gene>
<feature type="transmembrane region" description="Helical" evidence="1">
    <location>
        <begin position="6"/>
        <end position="23"/>
    </location>
</feature>
<reference evidence="4 5" key="1">
    <citation type="submission" date="2014-06" db="EMBL/GenBank/DDBJ databases">
        <title>Helicobacter pullorum isolates in fresh chicken meat - phenotypic and genotypic features.</title>
        <authorList>
            <person name="Borges V."/>
            <person name="Santos A."/>
            <person name="Correia C.B."/>
            <person name="Saraiva M."/>
            <person name="Menard A."/>
            <person name="Vieira L."/>
            <person name="Sampaio D.A."/>
            <person name="Gomes J.P."/>
            <person name="Oleastro M."/>
        </authorList>
    </citation>
    <scope>NUCLEOTIDE SEQUENCE [LARGE SCALE GENOMIC DNA]</scope>
    <source>
        <strain evidence="3 5">229334/12</strain>
        <strain evidence="2 4">229336/12</strain>
    </source>
</reference>
<dbReference type="RefSeq" id="WP_054197987.1">
    <property type="nucleotide sequence ID" value="NZ_JNOC01000032.1"/>
</dbReference>
<dbReference type="STRING" id="35818.HPU229336_01710"/>
<dbReference type="Proteomes" id="UP000037800">
    <property type="component" value="Unassembled WGS sequence"/>
</dbReference>
<protein>
    <recommendedName>
        <fullName evidence="6">SH3b domain-containing protein</fullName>
    </recommendedName>
</protein>
<evidence type="ECO:0000256" key="1">
    <source>
        <dbReference type="SAM" id="Phobius"/>
    </source>
</evidence>
<dbReference type="Gene3D" id="2.30.30.40">
    <property type="entry name" value="SH3 Domains"/>
    <property type="match status" value="1"/>
</dbReference>
<keyword evidence="1" id="KW-0812">Transmembrane</keyword>
<evidence type="ECO:0000313" key="3">
    <source>
        <dbReference type="EMBL" id="KPH55787.1"/>
    </source>
</evidence>
<evidence type="ECO:0000313" key="4">
    <source>
        <dbReference type="Proteomes" id="UP000037800"/>
    </source>
</evidence>
<sequence length="199" mass="22938">MLRVAMLFIIVGGFLIGVGFLGMPKTKETPSKACWYVSAKTLNIREKPSLESAIWGVLQKNTKICEYWGVQNGFLQISRGWVAMDYLSSNPISNPKIQEKLAFENKKIVLRSHLKEENKDSLKEAREYFANSDYRAAKNLALRANYENPKNPESWEIFTKSLYLEGKKQEAISILEKFLQTQYDENLFNLLEKMQGDKI</sequence>
<dbReference type="EMBL" id="JNUR01000015">
    <property type="protein sequence ID" value="KPH50636.1"/>
    <property type="molecule type" value="Genomic_DNA"/>
</dbReference>
<accession>A0A0N1MLF7</accession>
<evidence type="ECO:0000313" key="2">
    <source>
        <dbReference type="EMBL" id="KPH50636.1"/>
    </source>
</evidence>
<dbReference type="Proteomes" id="UP000037997">
    <property type="component" value="Unassembled WGS sequence"/>
</dbReference>
<dbReference type="EMBL" id="JNOC01000032">
    <property type="protein sequence ID" value="KPH55787.1"/>
    <property type="molecule type" value="Genomic_DNA"/>
</dbReference>
<keyword evidence="1" id="KW-1133">Transmembrane helix</keyword>
<dbReference type="SUPFAM" id="SSF48452">
    <property type="entry name" value="TPR-like"/>
    <property type="match status" value="1"/>
</dbReference>